<reference evidence="3 4" key="1">
    <citation type="submission" date="2018-09" db="EMBL/GenBank/DDBJ databases">
        <title>Characterization of the phylogenetic diversity of five novel species belonging to the genus Bifidobacterium.</title>
        <authorList>
            <person name="Lugli G.A."/>
            <person name="Duranti S."/>
            <person name="Milani C."/>
        </authorList>
    </citation>
    <scope>NUCLEOTIDE SEQUENCE [LARGE SCALE GENOMIC DNA]</scope>
    <source>
        <strain evidence="3 4">2034B</strain>
    </source>
</reference>
<feature type="compositionally biased region" description="Basic and acidic residues" evidence="1">
    <location>
        <begin position="48"/>
        <end position="58"/>
    </location>
</feature>
<dbReference type="OrthoDB" id="3233940at2"/>
<keyword evidence="2" id="KW-0472">Membrane</keyword>
<name>A0A430FNI1_9BIFI</name>
<evidence type="ECO:0000313" key="3">
    <source>
        <dbReference type="EMBL" id="RSX54388.1"/>
    </source>
</evidence>
<organism evidence="3 4">
    <name type="scientific">Bifidobacterium goeldii</name>
    <dbReference type="NCBI Taxonomy" id="2306975"/>
    <lineage>
        <taxon>Bacteria</taxon>
        <taxon>Bacillati</taxon>
        <taxon>Actinomycetota</taxon>
        <taxon>Actinomycetes</taxon>
        <taxon>Bifidobacteriales</taxon>
        <taxon>Bifidobacteriaceae</taxon>
        <taxon>Bifidobacterium</taxon>
    </lineage>
</organism>
<feature type="region of interest" description="Disordered" evidence="1">
    <location>
        <begin position="139"/>
        <end position="193"/>
    </location>
</feature>
<evidence type="ECO:0000256" key="1">
    <source>
        <dbReference type="SAM" id="MobiDB-lite"/>
    </source>
</evidence>
<feature type="compositionally biased region" description="Polar residues" evidence="1">
    <location>
        <begin position="59"/>
        <end position="74"/>
    </location>
</feature>
<keyword evidence="2" id="KW-1133">Transmembrane helix</keyword>
<proteinExistence type="predicted"/>
<feature type="compositionally biased region" description="Polar residues" evidence="1">
    <location>
        <begin position="7"/>
        <end position="25"/>
    </location>
</feature>
<dbReference type="AlphaFoldDB" id="A0A430FNI1"/>
<protein>
    <submittedName>
        <fullName evidence="3">Uncharacterized protein</fullName>
    </submittedName>
</protein>
<evidence type="ECO:0000313" key="4">
    <source>
        <dbReference type="Proteomes" id="UP000287533"/>
    </source>
</evidence>
<evidence type="ECO:0000256" key="2">
    <source>
        <dbReference type="SAM" id="Phobius"/>
    </source>
</evidence>
<comment type="caution">
    <text evidence="3">The sequence shown here is derived from an EMBL/GenBank/DDBJ whole genome shotgun (WGS) entry which is preliminary data.</text>
</comment>
<keyword evidence="2" id="KW-0812">Transmembrane</keyword>
<dbReference type="NCBIfam" id="NF038353">
    <property type="entry name" value="FxLYD_dom"/>
    <property type="match status" value="1"/>
</dbReference>
<dbReference type="EMBL" id="QXGL01000001">
    <property type="protein sequence ID" value="RSX54388.1"/>
    <property type="molecule type" value="Genomic_DNA"/>
</dbReference>
<feature type="transmembrane region" description="Helical" evidence="2">
    <location>
        <begin position="96"/>
        <end position="121"/>
    </location>
</feature>
<accession>A0A430FNI1</accession>
<dbReference type="RefSeq" id="WP_125979661.1">
    <property type="nucleotide sequence ID" value="NZ_QXGL01000001.1"/>
</dbReference>
<dbReference type="Proteomes" id="UP000287533">
    <property type="component" value="Unassembled WGS sequence"/>
</dbReference>
<sequence>MDDGAAQQKSSMNNGDDSGTSSTEPATGVPAEPMPSDRPQVPVASPTRSEDWLHRSTDSVEQSWEPGSSPNVSAPSAGGGQEVSVVTRFFAMRVPVVALIITIAVALILCVGVGSISYSWFGGRADTLSRQLQDTKSQLAAAKQENEKAGDKTGSLASQNDKLTKANKDLSAKNDELTKENEQLKSASSAASASGQSSDMIQIVSFSEQRQSADSHELHITVRNNTQVTFDQASVTYVLRDASGNQVGGNHYSVETGILAPGGTMDTYEMYVSDVPAGLTAVPTQWSASNTQNKTYINGQYGSGVMTYTLQK</sequence>
<feature type="compositionally biased region" description="Basic and acidic residues" evidence="1">
    <location>
        <begin position="162"/>
        <end position="183"/>
    </location>
</feature>
<dbReference type="InterPro" id="IPR047676">
    <property type="entry name" value="FxLYD_dom"/>
</dbReference>
<feature type="region of interest" description="Disordered" evidence="1">
    <location>
        <begin position="1"/>
        <end position="79"/>
    </location>
</feature>
<keyword evidence="4" id="KW-1185">Reference proteome</keyword>
<gene>
    <name evidence="3" type="ORF">D2E25_0696</name>
</gene>